<proteinExistence type="predicted"/>
<dbReference type="AlphaFoldDB" id="A0AA36AF30"/>
<gene>
    <name evidence="1" type="ORF">OCTVUL_1B018999</name>
</gene>
<dbReference type="EMBL" id="OX597814">
    <property type="protein sequence ID" value="CAI9714931.1"/>
    <property type="molecule type" value="Genomic_DNA"/>
</dbReference>
<name>A0AA36AF30_OCTVU</name>
<accession>A0AA36AF30</accession>
<evidence type="ECO:0000313" key="2">
    <source>
        <dbReference type="Proteomes" id="UP001162480"/>
    </source>
</evidence>
<reference evidence="1" key="1">
    <citation type="submission" date="2023-08" db="EMBL/GenBank/DDBJ databases">
        <authorList>
            <person name="Alioto T."/>
            <person name="Alioto T."/>
            <person name="Gomez Garrido J."/>
        </authorList>
    </citation>
    <scope>NUCLEOTIDE SEQUENCE</scope>
</reference>
<protein>
    <recommendedName>
        <fullName evidence="3">HTH CENPB-type domain-containing protein</fullName>
    </recommendedName>
</protein>
<organism evidence="1 2">
    <name type="scientific">Octopus vulgaris</name>
    <name type="common">Common octopus</name>
    <dbReference type="NCBI Taxonomy" id="6645"/>
    <lineage>
        <taxon>Eukaryota</taxon>
        <taxon>Metazoa</taxon>
        <taxon>Spiralia</taxon>
        <taxon>Lophotrochozoa</taxon>
        <taxon>Mollusca</taxon>
        <taxon>Cephalopoda</taxon>
        <taxon>Coleoidea</taxon>
        <taxon>Octopodiformes</taxon>
        <taxon>Octopoda</taxon>
        <taxon>Incirrata</taxon>
        <taxon>Octopodidae</taxon>
        <taxon>Octopus</taxon>
    </lineage>
</organism>
<dbReference type="Proteomes" id="UP001162480">
    <property type="component" value="Chromosome 1"/>
</dbReference>
<sequence length="118" mass="13580">MKSLRDVAKYFEVSFMTLQIYCKKLRTERKIASVGYASLRAVFTKKQEDLVVTYFLKAAKSYYGLTPGIRNLAYNYAKVNEIKCPDSWSANECAGVDWFSKFMKRIPTSPSEPQKPQV</sequence>
<keyword evidence="2" id="KW-1185">Reference proteome</keyword>
<evidence type="ECO:0000313" key="1">
    <source>
        <dbReference type="EMBL" id="CAI9714931.1"/>
    </source>
</evidence>
<evidence type="ECO:0008006" key="3">
    <source>
        <dbReference type="Google" id="ProtNLM"/>
    </source>
</evidence>